<dbReference type="PANTHER" id="PTHR28159">
    <property type="entry name" value="TRAFFICKING PROTEIN PARTICLE COMPLEX II-SPECIFIC SUBUNIT 65"/>
    <property type="match status" value="1"/>
</dbReference>
<dbReference type="PANTHER" id="PTHR28159:SF1">
    <property type="entry name" value="TRAFFICKING PROTEIN PARTICLE COMPLEX II-SPECIFIC SUBUNIT 65"/>
    <property type="match status" value="1"/>
</dbReference>
<dbReference type="Proteomes" id="UP000562929">
    <property type="component" value="Unassembled WGS sequence"/>
</dbReference>
<organism evidence="3 4">
    <name type="scientific">Ophiocordyceps camponoti-floridani</name>
    <dbReference type="NCBI Taxonomy" id="2030778"/>
    <lineage>
        <taxon>Eukaryota</taxon>
        <taxon>Fungi</taxon>
        <taxon>Dikarya</taxon>
        <taxon>Ascomycota</taxon>
        <taxon>Pezizomycotina</taxon>
        <taxon>Sordariomycetes</taxon>
        <taxon>Hypocreomycetidae</taxon>
        <taxon>Hypocreales</taxon>
        <taxon>Ophiocordycipitaceae</taxon>
        <taxon>Ophiocordyceps</taxon>
    </lineage>
</organism>
<dbReference type="EMBL" id="JAACLJ010000009">
    <property type="protein sequence ID" value="KAF4580994.1"/>
    <property type="molecule type" value="Genomic_DNA"/>
</dbReference>
<dbReference type="InterPro" id="IPR055420">
    <property type="entry name" value="IgD3_Trs65"/>
</dbReference>
<accession>A0A8H4Q0W1</accession>
<feature type="compositionally biased region" description="Polar residues" evidence="1">
    <location>
        <begin position="385"/>
        <end position="407"/>
    </location>
</feature>
<dbReference type="OrthoDB" id="5345392at2759"/>
<sequence length="598" mass="65907">MNDEEAIVNSSFVENSYLSYIIPYETNLDLNRAFTTVDASKPFPESIRQRETLFFDETVNVFLLLKTPRLHNDELRCQLRQLSISLEARVVNSASSNRDSLPVEETIFTGKVEDVSGSFVTFVDHHHDDDFYTVWKQSIFLARPRSRPQSPSIVFSASATVTPTVNTSGPQRRDAGYLPSGLTASINLLESFSDDAWLASAKPRLSALRVSRVAPVVKRQGDSAAQVRALHQLRLPVFPALHTRIRFTRPNATPPSLAIVAILEIDFTSHVDSEMLVDEISLVTPDGTVEKLNNEPAMRLPLTCVSHDNVTFLYLITPHPLEGNAPQRTNPGDLEISMKASVQVEPNLCVPKLVMAWHAALDFSQPVNPSFAPPFETGIQRSHRPSQLSIGSSNTAVPSLSVTTAHPQQPLPTAAHPDSLPASPPIPIPSRIRRPNPRSGHHHVPLQPFHTHPSRRHLLLDRPRRQPLRRQISPPPRKLALVAIPRRRRADTVVRPLRPPSTATRRGEPDTADAVVDDNVLHALQRGSALDVADVVCLSADTRVGPLGPGACHVAELRFLALREGVVGVEAIRVVDMVSQEHVDIRDLPVVVVEPASA</sequence>
<evidence type="ECO:0000259" key="2">
    <source>
        <dbReference type="Pfam" id="PF12735"/>
    </source>
</evidence>
<dbReference type="Pfam" id="PF12735">
    <property type="entry name" value="IgD3_Trs65"/>
    <property type="match status" value="1"/>
</dbReference>
<feature type="domain" description="Trafficking protein particle complex II-specific subunit 65 IgD3" evidence="2">
    <location>
        <begin position="473"/>
        <end position="593"/>
    </location>
</feature>
<feature type="region of interest" description="Disordered" evidence="1">
    <location>
        <begin position="374"/>
        <end position="453"/>
    </location>
</feature>
<evidence type="ECO:0000256" key="1">
    <source>
        <dbReference type="SAM" id="MobiDB-lite"/>
    </source>
</evidence>
<dbReference type="AlphaFoldDB" id="A0A8H4Q0W1"/>
<protein>
    <submittedName>
        <fullName evidence="3">TRAPP trafficking subunit trs65 domain-containing protein</fullName>
    </submittedName>
</protein>
<feature type="compositionally biased region" description="Basic residues" evidence="1">
    <location>
        <begin position="431"/>
        <end position="444"/>
    </location>
</feature>
<reference evidence="3 4" key="1">
    <citation type="journal article" date="2020" name="G3 (Bethesda)">
        <title>Genetic Underpinnings of Host Manipulation by Ophiocordyceps as Revealed by Comparative Transcriptomics.</title>
        <authorList>
            <person name="Will I."/>
            <person name="Das B."/>
            <person name="Trinh T."/>
            <person name="Brachmann A."/>
            <person name="Ohm R.A."/>
            <person name="de Bekker C."/>
        </authorList>
    </citation>
    <scope>NUCLEOTIDE SEQUENCE [LARGE SCALE GENOMIC DNA]</scope>
    <source>
        <strain evidence="3 4">EC05</strain>
    </source>
</reference>
<evidence type="ECO:0000313" key="3">
    <source>
        <dbReference type="EMBL" id="KAF4580994.1"/>
    </source>
</evidence>
<dbReference type="GO" id="GO:0005802">
    <property type="term" value="C:trans-Golgi network"/>
    <property type="evidence" value="ECO:0007669"/>
    <property type="project" value="TreeGrafter"/>
</dbReference>
<gene>
    <name evidence="3" type="ORF">GQ602_007131</name>
</gene>
<comment type="caution">
    <text evidence="3">The sequence shown here is derived from an EMBL/GenBank/DDBJ whole genome shotgun (WGS) entry which is preliminary data.</text>
</comment>
<proteinExistence type="predicted"/>
<keyword evidence="4" id="KW-1185">Reference proteome</keyword>
<dbReference type="GO" id="GO:0006891">
    <property type="term" value="P:intra-Golgi vesicle-mediated transport"/>
    <property type="evidence" value="ECO:0007669"/>
    <property type="project" value="InterPro"/>
</dbReference>
<name>A0A8H4Q0W1_9HYPO</name>
<dbReference type="GO" id="GO:1990071">
    <property type="term" value="C:TRAPPII protein complex"/>
    <property type="evidence" value="ECO:0007669"/>
    <property type="project" value="InterPro"/>
</dbReference>
<evidence type="ECO:0000313" key="4">
    <source>
        <dbReference type="Proteomes" id="UP000562929"/>
    </source>
</evidence>
<dbReference type="InterPro" id="IPR024662">
    <property type="entry name" value="Trs65"/>
</dbReference>